<keyword evidence="2" id="KW-1185">Reference proteome</keyword>
<proteinExistence type="predicted"/>
<evidence type="ECO:0000313" key="1">
    <source>
        <dbReference type="EMBL" id="GAA1961041.1"/>
    </source>
</evidence>
<comment type="caution">
    <text evidence="1">The sequence shown here is derived from an EMBL/GenBank/DDBJ whole genome shotgun (WGS) entry which is preliminary data.</text>
</comment>
<dbReference type="RefSeq" id="WP_344095048.1">
    <property type="nucleotide sequence ID" value="NZ_BAAAOG010000004.1"/>
</dbReference>
<organism evidence="1 2">
    <name type="scientific">Microbacterium deminutum</name>
    <dbReference type="NCBI Taxonomy" id="344164"/>
    <lineage>
        <taxon>Bacteria</taxon>
        <taxon>Bacillati</taxon>
        <taxon>Actinomycetota</taxon>
        <taxon>Actinomycetes</taxon>
        <taxon>Micrococcales</taxon>
        <taxon>Microbacteriaceae</taxon>
        <taxon>Microbacterium</taxon>
    </lineage>
</organism>
<protein>
    <recommendedName>
        <fullName evidence="3">Alpha/beta hydrolase</fullName>
    </recommendedName>
</protein>
<dbReference type="Gene3D" id="3.40.50.1820">
    <property type="entry name" value="alpha/beta hydrolase"/>
    <property type="match status" value="1"/>
</dbReference>
<accession>A0ABN2R096</accession>
<evidence type="ECO:0000313" key="2">
    <source>
        <dbReference type="Proteomes" id="UP001499933"/>
    </source>
</evidence>
<sequence length="286" mass="29745">MTASGTRPADADDAAKPSRLTRGLWWASDYLYAARRQLAILQAPWSIGRHRPAPPSWRTGSDTLPEVILLPGVYEHWTFLRPLGDALSAAGHRVSVVHGLGINRRDIAAISQALGRALETAPTPAGGRVLVAHSKGGLIGKHLLVSSGAAAAAVIEARSGGDPGDAAAGAAAPDADSPGSRPLGVRGLVAVCTPFAGSRRARFMVLDPSIRAFLPDNETIVMLGRESSVNGRIVSVFGRYDPHIPDGSALEGATNVRVPAFGHFHLLGSPRTHAAVLDGIALLGTT</sequence>
<evidence type="ECO:0008006" key="3">
    <source>
        <dbReference type="Google" id="ProtNLM"/>
    </source>
</evidence>
<gene>
    <name evidence="1" type="ORF">GCM10009776_24630</name>
</gene>
<dbReference type="EMBL" id="BAAAOG010000004">
    <property type="protein sequence ID" value="GAA1961041.1"/>
    <property type="molecule type" value="Genomic_DNA"/>
</dbReference>
<reference evidence="1 2" key="1">
    <citation type="journal article" date="2019" name="Int. J. Syst. Evol. Microbiol.">
        <title>The Global Catalogue of Microorganisms (GCM) 10K type strain sequencing project: providing services to taxonomists for standard genome sequencing and annotation.</title>
        <authorList>
            <consortium name="The Broad Institute Genomics Platform"/>
            <consortium name="The Broad Institute Genome Sequencing Center for Infectious Disease"/>
            <person name="Wu L."/>
            <person name="Ma J."/>
        </authorList>
    </citation>
    <scope>NUCLEOTIDE SEQUENCE [LARGE SCALE GENOMIC DNA]</scope>
    <source>
        <strain evidence="1 2">JCM 14901</strain>
    </source>
</reference>
<dbReference type="Proteomes" id="UP001499933">
    <property type="component" value="Unassembled WGS sequence"/>
</dbReference>
<dbReference type="InterPro" id="IPR029058">
    <property type="entry name" value="AB_hydrolase_fold"/>
</dbReference>
<name>A0ABN2R096_9MICO</name>
<dbReference type="SUPFAM" id="SSF53474">
    <property type="entry name" value="alpha/beta-Hydrolases"/>
    <property type="match status" value="1"/>
</dbReference>